<dbReference type="OMA" id="DAVCEAY"/>
<keyword evidence="2" id="KW-0808">Transferase</keyword>
<evidence type="ECO:0000256" key="3">
    <source>
        <dbReference type="ARBA" id="ARBA00022741"/>
    </source>
</evidence>
<evidence type="ECO:0000256" key="1">
    <source>
        <dbReference type="ARBA" id="ARBA00005842"/>
    </source>
</evidence>
<dbReference type="Ensembl" id="ENSVKKT00000012204.1">
    <property type="protein sequence ID" value="ENSVKKP00000011920.1"/>
    <property type="gene ID" value="ENSVKKG00000008291.1"/>
</dbReference>
<organism evidence="5 6">
    <name type="scientific">Varanus komodoensis</name>
    <name type="common">Komodo dragon</name>
    <dbReference type="NCBI Taxonomy" id="61221"/>
    <lineage>
        <taxon>Eukaryota</taxon>
        <taxon>Metazoa</taxon>
        <taxon>Chordata</taxon>
        <taxon>Craniata</taxon>
        <taxon>Vertebrata</taxon>
        <taxon>Euteleostomi</taxon>
        <taxon>Lepidosauria</taxon>
        <taxon>Squamata</taxon>
        <taxon>Bifurcata</taxon>
        <taxon>Unidentata</taxon>
        <taxon>Episquamata</taxon>
        <taxon>Toxicofera</taxon>
        <taxon>Anguimorpha</taxon>
        <taxon>Paleoanguimorpha</taxon>
        <taxon>Varanoidea</taxon>
        <taxon>Varanidae</taxon>
        <taxon>Varanus</taxon>
    </lineage>
</organism>
<keyword evidence="3" id="KW-0547">Nucleotide-binding</keyword>
<name>A0A8D2JFR1_VARKO</name>
<protein>
    <submittedName>
        <fullName evidence="5">Uncharacterized protein</fullName>
    </submittedName>
</protein>
<reference evidence="5" key="1">
    <citation type="submission" date="2025-08" db="UniProtKB">
        <authorList>
            <consortium name="Ensembl"/>
        </authorList>
    </citation>
    <scope>IDENTIFICATION</scope>
</reference>
<accession>A0A8D2JFR1</accession>
<dbReference type="Gene3D" id="3.40.50.300">
    <property type="entry name" value="P-loop containing nucleotide triphosphate hydrolases"/>
    <property type="match status" value="1"/>
</dbReference>
<dbReference type="GO" id="GO:0005524">
    <property type="term" value="F:ATP binding"/>
    <property type="evidence" value="ECO:0007669"/>
    <property type="project" value="UniProtKB-KW"/>
</dbReference>
<dbReference type="PANTHER" id="PTHR11088">
    <property type="entry name" value="TRNA DIMETHYLALLYLTRANSFERASE"/>
    <property type="match status" value="1"/>
</dbReference>
<dbReference type="GO" id="GO:0005739">
    <property type="term" value="C:mitochondrion"/>
    <property type="evidence" value="ECO:0007669"/>
    <property type="project" value="TreeGrafter"/>
</dbReference>
<evidence type="ECO:0000313" key="6">
    <source>
        <dbReference type="Proteomes" id="UP000694545"/>
    </source>
</evidence>
<dbReference type="Proteomes" id="UP000694545">
    <property type="component" value="Unplaced"/>
</dbReference>
<evidence type="ECO:0000256" key="2">
    <source>
        <dbReference type="ARBA" id="ARBA00022679"/>
    </source>
</evidence>
<sequence>MAAAAGRLPLVVIVGATGSGKSRLALQLGLRFGGEIVGADAMQVYKGLDIITNKVSPEEQRLCKHHMISFVDPLVTSYTVVDFRNKAVPLIDDLFACQKMPIVVGGTNYYIESLLWNVLIDTSAASRPAAGQRRLGVKETDFPTGHVSCRPKPSAQALRRDLQSGGLSCRTWTAKSFTTF</sequence>
<dbReference type="GO" id="GO:0006400">
    <property type="term" value="P:tRNA modification"/>
    <property type="evidence" value="ECO:0007669"/>
    <property type="project" value="TreeGrafter"/>
</dbReference>
<dbReference type="PANTHER" id="PTHR11088:SF89">
    <property type="entry name" value="TRNA DIMETHYLALLYLTRANSFERASE"/>
    <property type="match status" value="1"/>
</dbReference>
<reference evidence="5" key="2">
    <citation type="submission" date="2025-09" db="UniProtKB">
        <authorList>
            <consortium name="Ensembl"/>
        </authorList>
    </citation>
    <scope>IDENTIFICATION</scope>
</reference>
<dbReference type="Pfam" id="PF01715">
    <property type="entry name" value="IPPT"/>
    <property type="match status" value="1"/>
</dbReference>
<dbReference type="GO" id="GO:0052381">
    <property type="term" value="F:tRNA dimethylallyltransferase activity"/>
    <property type="evidence" value="ECO:0007669"/>
    <property type="project" value="TreeGrafter"/>
</dbReference>
<keyword evidence="4" id="KW-0067">ATP-binding</keyword>
<keyword evidence="6" id="KW-1185">Reference proteome</keyword>
<dbReference type="InterPro" id="IPR027417">
    <property type="entry name" value="P-loop_NTPase"/>
</dbReference>
<dbReference type="InterPro" id="IPR039657">
    <property type="entry name" value="Dimethylallyltransferase"/>
</dbReference>
<evidence type="ECO:0000256" key="4">
    <source>
        <dbReference type="ARBA" id="ARBA00022840"/>
    </source>
</evidence>
<dbReference type="SUPFAM" id="SSF52540">
    <property type="entry name" value="P-loop containing nucleoside triphosphate hydrolases"/>
    <property type="match status" value="1"/>
</dbReference>
<evidence type="ECO:0000313" key="5">
    <source>
        <dbReference type="Ensembl" id="ENSVKKP00000011920.1"/>
    </source>
</evidence>
<comment type="similarity">
    <text evidence="1">Belongs to the IPP transferase family.</text>
</comment>
<proteinExistence type="inferred from homology"/>
<dbReference type="AlphaFoldDB" id="A0A8D2JFR1"/>